<comment type="catalytic activity">
    <reaction evidence="7 9 14">
        <text>(S)-4-amino-5-oxopentanoate + tRNA(Glu) + NADP(+) = L-glutamyl-tRNA(Glu) + NADPH + H(+)</text>
        <dbReference type="Rhea" id="RHEA:12344"/>
        <dbReference type="Rhea" id="RHEA-COMP:9663"/>
        <dbReference type="Rhea" id="RHEA-COMP:9680"/>
        <dbReference type="ChEBI" id="CHEBI:15378"/>
        <dbReference type="ChEBI" id="CHEBI:57501"/>
        <dbReference type="ChEBI" id="CHEBI:57783"/>
        <dbReference type="ChEBI" id="CHEBI:58349"/>
        <dbReference type="ChEBI" id="CHEBI:78442"/>
        <dbReference type="ChEBI" id="CHEBI:78520"/>
        <dbReference type="EC" id="1.2.1.70"/>
    </reaction>
</comment>
<dbReference type="Gene3D" id="3.30.460.30">
    <property type="entry name" value="Glutamyl-tRNA reductase, N-terminal domain"/>
    <property type="match status" value="1"/>
</dbReference>
<dbReference type="SUPFAM" id="SSF69075">
    <property type="entry name" value="Glutamyl tRNA-reductase dimerization domain"/>
    <property type="match status" value="1"/>
</dbReference>
<dbReference type="Gene3D" id="3.40.50.720">
    <property type="entry name" value="NAD(P)-binding Rossmann-like Domain"/>
    <property type="match status" value="1"/>
</dbReference>
<comment type="pathway">
    <text evidence="1 9 14">Porphyrin-containing compound metabolism; protoporphyrin-IX biosynthesis; 5-aminolevulinate from L-glutamyl-tRNA(Glu): step 1/2.</text>
</comment>
<dbReference type="SUPFAM" id="SSF51735">
    <property type="entry name" value="NAD(P)-binding Rossmann-fold domains"/>
    <property type="match status" value="1"/>
</dbReference>
<dbReference type="EC" id="1.2.1.70" evidence="3 9"/>
<dbReference type="FunFam" id="3.40.50.720:FF:000031">
    <property type="entry name" value="Glutamyl-tRNA reductase"/>
    <property type="match status" value="1"/>
</dbReference>
<dbReference type="GO" id="GO:0050661">
    <property type="term" value="F:NADP binding"/>
    <property type="evidence" value="ECO:0007669"/>
    <property type="project" value="InterPro"/>
</dbReference>
<dbReference type="HOGENOM" id="CLU_035113_2_2_7"/>
<evidence type="ECO:0000256" key="14">
    <source>
        <dbReference type="RuleBase" id="RU000584"/>
    </source>
</evidence>
<comment type="miscellaneous">
    <text evidence="9">During catalysis, the active site Cys acts as a nucleophile attacking the alpha-carbonyl group of tRNA-bound glutamate with the formation of a thioester intermediate between enzyme and glutamate, and the concomitant release of tRNA(Glu). The thioester intermediate is finally reduced by direct hydride transfer from NADPH, to form the product GSA.</text>
</comment>
<dbReference type="InterPro" id="IPR006151">
    <property type="entry name" value="Shikm_DH/Glu-tRNA_Rdtase"/>
</dbReference>
<evidence type="ECO:0000256" key="7">
    <source>
        <dbReference type="ARBA" id="ARBA00047464"/>
    </source>
</evidence>
<feature type="active site" description="Nucleophile" evidence="9 10">
    <location>
        <position position="52"/>
    </location>
</feature>
<evidence type="ECO:0000313" key="18">
    <source>
        <dbReference type="EMBL" id="ADH87216.1"/>
    </source>
</evidence>
<dbReference type="InterPro" id="IPR036453">
    <property type="entry name" value="GluRdtase_dimer_dom_sf"/>
</dbReference>
<dbReference type="AlphaFoldDB" id="D6Z0V6"/>
<comment type="similarity">
    <text evidence="2 9 14">Belongs to the glutamyl-tRNA reductase family.</text>
</comment>
<dbReference type="Pfam" id="PF01488">
    <property type="entry name" value="Shikimate_DH"/>
    <property type="match status" value="1"/>
</dbReference>
<feature type="binding site" evidence="9 11">
    <location>
        <position position="111"/>
    </location>
    <ligand>
        <name>substrate</name>
    </ligand>
</feature>
<feature type="domain" description="Glutamyl-tRNA reductase N-terminal" evidence="17">
    <location>
        <begin position="9"/>
        <end position="158"/>
    </location>
</feature>
<dbReference type="PANTHER" id="PTHR43013:SF1">
    <property type="entry name" value="GLUTAMYL-TRNA REDUCTASE"/>
    <property type="match status" value="1"/>
</dbReference>
<comment type="domain">
    <text evidence="9">Possesses an unusual extended V-shaped dimeric structure with each monomer consisting of three distinct domains arranged along a curved 'spinal' alpha-helix. The N-terminal catalytic domain specifically recognizes the glutamate moiety of the substrate. The second domain is the NADPH-binding domain, and the third C-terminal domain is responsible for dimerization.</text>
</comment>
<feature type="binding site" evidence="9 11">
    <location>
        <begin position="116"/>
        <end position="118"/>
    </location>
    <ligand>
        <name>substrate</name>
    </ligand>
</feature>
<keyword evidence="5 9" id="KW-0560">Oxidoreductase</keyword>
<evidence type="ECO:0000256" key="1">
    <source>
        <dbReference type="ARBA" id="ARBA00005059"/>
    </source>
</evidence>
<evidence type="ECO:0000256" key="10">
    <source>
        <dbReference type="PIRSR" id="PIRSR000445-1"/>
    </source>
</evidence>
<name>D6Z0V6_DESAT</name>
<dbReference type="GO" id="GO:0019353">
    <property type="term" value="P:protoporphyrinogen IX biosynthetic process from glutamate"/>
    <property type="evidence" value="ECO:0007669"/>
    <property type="project" value="TreeGrafter"/>
</dbReference>
<dbReference type="RefSeq" id="WP_013164726.1">
    <property type="nucleotide sequence ID" value="NC_014216.1"/>
</dbReference>
<dbReference type="PROSITE" id="PS00747">
    <property type="entry name" value="GLUTR"/>
    <property type="match status" value="1"/>
</dbReference>
<dbReference type="InterPro" id="IPR000343">
    <property type="entry name" value="4pyrrol_synth_GluRdtase"/>
</dbReference>
<evidence type="ECO:0000256" key="8">
    <source>
        <dbReference type="ARBA" id="ARBA00068659"/>
    </source>
</evidence>
<evidence type="ECO:0000256" key="6">
    <source>
        <dbReference type="ARBA" id="ARBA00023244"/>
    </source>
</evidence>
<dbReference type="GO" id="GO:0008883">
    <property type="term" value="F:glutamyl-tRNA reductase activity"/>
    <property type="evidence" value="ECO:0007669"/>
    <property type="project" value="UniProtKB-UniRule"/>
</dbReference>
<dbReference type="FunFam" id="3.30.460.30:FF:000001">
    <property type="entry name" value="Glutamyl-tRNA reductase"/>
    <property type="match status" value="1"/>
</dbReference>
<evidence type="ECO:0000259" key="15">
    <source>
        <dbReference type="Pfam" id="PF00745"/>
    </source>
</evidence>
<dbReference type="PANTHER" id="PTHR43013">
    <property type="entry name" value="GLUTAMYL-TRNA REDUCTASE"/>
    <property type="match status" value="1"/>
</dbReference>
<feature type="binding site" evidence="9 11">
    <location>
        <position position="122"/>
    </location>
    <ligand>
        <name>substrate</name>
    </ligand>
</feature>
<keyword evidence="6 9" id="KW-0627">Porphyrin biosynthesis</keyword>
<reference evidence="19" key="1">
    <citation type="submission" date="2010-02" db="EMBL/GenBank/DDBJ databases">
        <title>Complete sequence of Desulfurivibrio alkaliphilus AHT2.</title>
        <authorList>
            <consortium name="US DOE Joint Genome Institute"/>
            <person name="Pitluck S."/>
            <person name="Chertkov O."/>
            <person name="Detter J.C."/>
            <person name="Han C."/>
            <person name="Tapia R."/>
            <person name="Larimer F."/>
            <person name="Land M."/>
            <person name="Hauser L."/>
            <person name="Kyrpides N."/>
            <person name="Mikhailova N."/>
            <person name="Sorokin D.Y."/>
            <person name="Muyzer G."/>
            <person name="Woyke T."/>
        </authorList>
    </citation>
    <scope>NUCLEOTIDE SEQUENCE [LARGE SCALE GENOMIC DNA]</scope>
    <source>
        <strain evidence="19">DSM 19089 / UNIQEM U267 / AHT2</strain>
    </source>
</reference>
<evidence type="ECO:0000256" key="9">
    <source>
        <dbReference type="HAMAP-Rule" id="MF_00087"/>
    </source>
</evidence>
<comment type="function">
    <text evidence="9">Catalyzes the NADPH-dependent reduction of glutamyl-tRNA(Glu) to glutamate 1-semialdehyde (GSA).</text>
</comment>
<evidence type="ECO:0000256" key="4">
    <source>
        <dbReference type="ARBA" id="ARBA00022857"/>
    </source>
</evidence>
<dbReference type="InterPro" id="IPR036343">
    <property type="entry name" value="GluRdtase_N_sf"/>
</dbReference>
<dbReference type="InterPro" id="IPR036291">
    <property type="entry name" value="NAD(P)-bd_dom_sf"/>
</dbReference>
<feature type="domain" description="Tetrapyrrole biosynthesis glutamyl-tRNA reductase dimerisation" evidence="15">
    <location>
        <begin position="322"/>
        <end position="421"/>
    </location>
</feature>
<sequence length="431" mass="47391">MLAEKISCLGVNHQTAPVEIREKMAFSGDCLNPLVQIKEIPGCDECCFLSTCNRVEVLLVAEPEAATIAAVRDFLFAGSGLSAAEAEKYSYLRTGEAAINHVFRVASSLDSMVLGEPQILGQLKDAYRLAMEHKATGPILHRLLSKSFSVAKRIRTETSIGSSAVSISFAAVQLARKILGDLTGKTVLLAGAGEMAELAAEHLLAQGIGKVVVANRTLERAVNLARRFNGEAASLAELVPRLAEADILISSTGSPELILRRDDMAPLMRQRYNRPIFLIDIAVPRDLDPGLNDLDNIYLYDIDDLQQVVEVNKGERRREADRAERIVEEEAIKFLQWLENMELAPTITELRRRADELRRAELSRTLAALPGLTAEQQGAVEKMSGALVNKLLHHPMLFLKSAERPEDRRRNLLLLRKVFGLDNGDNGDAGP</sequence>
<feature type="binding site" evidence="9 12">
    <location>
        <begin position="191"/>
        <end position="196"/>
    </location>
    <ligand>
        <name>NADP(+)</name>
        <dbReference type="ChEBI" id="CHEBI:58349"/>
    </ligand>
</feature>
<dbReference type="eggNOG" id="COG0373">
    <property type="taxonomic scope" value="Bacteria"/>
</dbReference>
<dbReference type="InterPro" id="IPR018214">
    <property type="entry name" value="GluRdtase_CS"/>
</dbReference>
<dbReference type="InterPro" id="IPR015895">
    <property type="entry name" value="4pyrrol_synth_GluRdtase_N"/>
</dbReference>
<dbReference type="HAMAP" id="MF_00087">
    <property type="entry name" value="Glu_tRNA_reductase"/>
    <property type="match status" value="1"/>
</dbReference>
<dbReference type="Pfam" id="PF00745">
    <property type="entry name" value="GlutR_dimer"/>
    <property type="match status" value="1"/>
</dbReference>
<evidence type="ECO:0000313" key="19">
    <source>
        <dbReference type="Proteomes" id="UP000001508"/>
    </source>
</evidence>
<keyword evidence="19" id="KW-1185">Reference proteome</keyword>
<evidence type="ECO:0000256" key="12">
    <source>
        <dbReference type="PIRSR" id="PIRSR000445-3"/>
    </source>
</evidence>
<dbReference type="PIRSF" id="PIRSF000445">
    <property type="entry name" value="4pyrrol_synth_GluRdtase"/>
    <property type="match status" value="1"/>
</dbReference>
<evidence type="ECO:0000256" key="3">
    <source>
        <dbReference type="ARBA" id="ARBA00012970"/>
    </source>
</evidence>
<protein>
    <recommendedName>
        <fullName evidence="8 9">Glutamyl-tRNA reductase</fullName>
        <shortName evidence="9">GluTR</shortName>
        <ecNumber evidence="3 9">1.2.1.70</ecNumber>
    </recommendedName>
</protein>
<evidence type="ECO:0000256" key="13">
    <source>
        <dbReference type="PIRSR" id="PIRSR000445-4"/>
    </source>
</evidence>
<accession>D6Z0V6</accession>
<feature type="domain" description="Quinate/shikimate 5-dehydrogenase/glutamyl-tRNA reductase" evidence="16">
    <location>
        <begin position="173"/>
        <end position="308"/>
    </location>
</feature>
<dbReference type="NCBIfam" id="TIGR01035">
    <property type="entry name" value="hemA"/>
    <property type="match status" value="1"/>
</dbReference>
<dbReference type="UniPathway" id="UPA00251">
    <property type="reaction ID" value="UER00316"/>
</dbReference>
<comment type="subunit">
    <text evidence="9">Homodimer.</text>
</comment>
<dbReference type="OrthoDB" id="110209at2"/>
<dbReference type="EMBL" id="CP001940">
    <property type="protein sequence ID" value="ADH87216.1"/>
    <property type="molecule type" value="Genomic_DNA"/>
</dbReference>
<dbReference type="CDD" id="cd05213">
    <property type="entry name" value="NAD_bind_Glutamyl_tRNA_reduct"/>
    <property type="match status" value="1"/>
</dbReference>
<evidence type="ECO:0000256" key="11">
    <source>
        <dbReference type="PIRSR" id="PIRSR000445-2"/>
    </source>
</evidence>
<feature type="site" description="Important for activity" evidence="9 13">
    <location>
        <position position="101"/>
    </location>
</feature>
<feature type="binding site" evidence="9 11">
    <location>
        <begin position="51"/>
        <end position="54"/>
    </location>
    <ligand>
        <name>substrate</name>
    </ligand>
</feature>
<evidence type="ECO:0000259" key="16">
    <source>
        <dbReference type="Pfam" id="PF01488"/>
    </source>
</evidence>
<dbReference type="STRING" id="589865.DaAHT2_2552"/>
<dbReference type="InterPro" id="IPR015896">
    <property type="entry name" value="4pyrrol_synth_GluRdtase_dimer"/>
</dbReference>
<dbReference type="Proteomes" id="UP000001508">
    <property type="component" value="Chromosome"/>
</dbReference>
<dbReference type="Pfam" id="PF05201">
    <property type="entry name" value="GlutR_N"/>
    <property type="match status" value="1"/>
</dbReference>
<keyword evidence="4 9" id="KW-0521">NADP</keyword>
<evidence type="ECO:0000259" key="17">
    <source>
        <dbReference type="Pfam" id="PF05201"/>
    </source>
</evidence>
<dbReference type="InParanoid" id="D6Z0V6"/>
<evidence type="ECO:0000256" key="2">
    <source>
        <dbReference type="ARBA" id="ARBA00005916"/>
    </source>
</evidence>
<gene>
    <name evidence="9" type="primary">hemA</name>
    <name evidence="18" type="ordered locus">DaAHT2_2552</name>
</gene>
<dbReference type="KEGG" id="dak:DaAHT2_2552"/>
<evidence type="ECO:0000256" key="5">
    <source>
        <dbReference type="ARBA" id="ARBA00023002"/>
    </source>
</evidence>
<dbReference type="SUPFAM" id="SSF69742">
    <property type="entry name" value="Glutamyl tRNA-reductase catalytic, N-terminal domain"/>
    <property type="match status" value="1"/>
</dbReference>
<dbReference type="FunCoup" id="D6Z0V6">
    <property type="interactions" value="331"/>
</dbReference>
<organism evidence="18 19">
    <name type="scientific">Desulfurivibrio alkaliphilus (strain DSM 19089 / UNIQEM U267 / AHT2)</name>
    <dbReference type="NCBI Taxonomy" id="589865"/>
    <lineage>
        <taxon>Bacteria</taxon>
        <taxon>Pseudomonadati</taxon>
        <taxon>Thermodesulfobacteriota</taxon>
        <taxon>Desulfobulbia</taxon>
        <taxon>Desulfobulbales</taxon>
        <taxon>Desulfobulbaceae</taxon>
        <taxon>Desulfurivibrio</taxon>
    </lineage>
</organism>
<proteinExistence type="inferred from homology"/>